<accession>A0ABV1PSM4</accession>
<name>A0ABV1PSM4_9ENTR</name>
<evidence type="ECO:0000313" key="1">
    <source>
        <dbReference type="EMBL" id="MER0127846.1"/>
    </source>
</evidence>
<reference evidence="1 2" key="1">
    <citation type="submission" date="2024-06" db="EMBL/GenBank/DDBJ databases">
        <title>Fanconibacter daqui strain Q02 whole shotgun sequencing project.</title>
        <authorList>
            <person name="Rodrigues J.W.A."/>
            <person name="Viana L.C."/>
            <person name="Vieira E.C."/>
            <person name="Souza F.O.L."/>
            <person name="Alegria O.C."/>
            <person name="Patroca S."/>
            <person name="Cruz A.C.R."/>
            <person name="Nunes A.R.C."/>
        </authorList>
    </citation>
    <scope>NUCLEOTIDE SEQUENCE [LARGE SCALE GENOMIC DNA]</scope>
    <source>
        <strain evidence="1 2">Q02</strain>
    </source>
</reference>
<sequence length="192" mass="21708">MRLQFDIDIEDEIELANIIGCDNNELHTKISSFGKASIIEYLEMIQGVKVFKRGSDILEYRLFLLVNHVFDGKIPDEQVISKLFQTTATESRGYLRSIISKYQYQLKSAVDNTIKEVLSNAEAQSISGPYNITLNSINVIEELNKKLTAIDGTLAPVSKKRGSVSTYEVTKSSYDELCQSLEIQPVQYIENE</sequence>
<organism evidence="1 2">
    <name type="scientific">Franconibacter daqui</name>
    <dbReference type="NCBI Taxonomy" id="2047724"/>
    <lineage>
        <taxon>Bacteria</taxon>
        <taxon>Pseudomonadati</taxon>
        <taxon>Pseudomonadota</taxon>
        <taxon>Gammaproteobacteria</taxon>
        <taxon>Enterobacterales</taxon>
        <taxon>Enterobacteriaceae</taxon>
        <taxon>Franconibacter</taxon>
    </lineage>
</organism>
<dbReference type="RefSeq" id="WP_325938415.1">
    <property type="nucleotide sequence ID" value="NZ_JALLMW010000001.1"/>
</dbReference>
<gene>
    <name evidence="1" type="ORF">ABQG75_19125</name>
</gene>
<comment type="caution">
    <text evidence="1">The sequence shown here is derived from an EMBL/GenBank/DDBJ whole genome shotgun (WGS) entry which is preliminary data.</text>
</comment>
<dbReference type="Proteomes" id="UP001447374">
    <property type="component" value="Unassembled WGS sequence"/>
</dbReference>
<keyword evidence="2" id="KW-1185">Reference proteome</keyword>
<dbReference type="EMBL" id="JBEHGX010000013">
    <property type="protein sequence ID" value="MER0127846.1"/>
    <property type="molecule type" value="Genomic_DNA"/>
</dbReference>
<protein>
    <submittedName>
        <fullName evidence="1">Uncharacterized protein</fullName>
    </submittedName>
</protein>
<proteinExistence type="predicted"/>
<evidence type="ECO:0000313" key="2">
    <source>
        <dbReference type="Proteomes" id="UP001447374"/>
    </source>
</evidence>